<dbReference type="Proteomes" id="UP000298030">
    <property type="component" value="Unassembled WGS sequence"/>
</dbReference>
<comment type="caution">
    <text evidence="3">The sequence shown here is derived from an EMBL/GenBank/DDBJ whole genome shotgun (WGS) entry which is preliminary data.</text>
</comment>
<feature type="transmembrane region" description="Helical" evidence="2">
    <location>
        <begin position="82"/>
        <end position="99"/>
    </location>
</feature>
<feature type="transmembrane region" description="Helical" evidence="2">
    <location>
        <begin position="209"/>
        <end position="228"/>
    </location>
</feature>
<keyword evidence="2" id="KW-0472">Membrane</keyword>
<protein>
    <submittedName>
        <fullName evidence="3">Uncharacterized protein</fullName>
    </submittedName>
</protein>
<keyword evidence="2" id="KW-1133">Transmembrane helix</keyword>
<evidence type="ECO:0000313" key="4">
    <source>
        <dbReference type="Proteomes" id="UP000298030"/>
    </source>
</evidence>
<evidence type="ECO:0000256" key="1">
    <source>
        <dbReference type="SAM" id="MobiDB-lite"/>
    </source>
</evidence>
<evidence type="ECO:0000256" key="2">
    <source>
        <dbReference type="SAM" id="Phobius"/>
    </source>
</evidence>
<evidence type="ECO:0000313" key="3">
    <source>
        <dbReference type="EMBL" id="TEB28642.1"/>
    </source>
</evidence>
<feature type="transmembrane region" description="Helical" evidence="2">
    <location>
        <begin position="277"/>
        <end position="299"/>
    </location>
</feature>
<feature type="transmembrane region" description="Helical" evidence="2">
    <location>
        <begin position="20"/>
        <end position="37"/>
    </location>
</feature>
<feature type="compositionally biased region" description="Basic and acidic residues" evidence="1">
    <location>
        <begin position="349"/>
        <end position="367"/>
    </location>
</feature>
<feature type="transmembrane region" description="Helical" evidence="2">
    <location>
        <begin position="57"/>
        <end position="75"/>
    </location>
</feature>
<reference evidence="3 4" key="1">
    <citation type="journal article" date="2019" name="Nat. Ecol. Evol.">
        <title>Megaphylogeny resolves global patterns of mushroom evolution.</title>
        <authorList>
            <person name="Varga T."/>
            <person name="Krizsan K."/>
            <person name="Foldi C."/>
            <person name="Dima B."/>
            <person name="Sanchez-Garcia M."/>
            <person name="Sanchez-Ramirez S."/>
            <person name="Szollosi G.J."/>
            <person name="Szarkandi J.G."/>
            <person name="Papp V."/>
            <person name="Albert L."/>
            <person name="Andreopoulos W."/>
            <person name="Angelini C."/>
            <person name="Antonin V."/>
            <person name="Barry K.W."/>
            <person name="Bougher N.L."/>
            <person name="Buchanan P."/>
            <person name="Buyck B."/>
            <person name="Bense V."/>
            <person name="Catcheside P."/>
            <person name="Chovatia M."/>
            <person name="Cooper J."/>
            <person name="Damon W."/>
            <person name="Desjardin D."/>
            <person name="Finy P."/>
            <person name="Geml J."/>
            <person name="Haridas S."/>
            <person name="Hughes K."/>
            <person name="Justo A."/>
            <person name="Karasinski D."/>
            <person name="Kautmanova I."/>
            <person name="Kiss B."/>
            <person name="Kocsube S."/>
            <person name="Kotiranta H."/>
            <person name="LaButti K.M."/>
            <person name="Lechner B.E."/>
            <person name="Liimatainen K."/>
            <person name="Lipzen A."/>
            <person name="Lukacs Z."/>
            <person name="Mihaltcheva S."/>
            <person name="Morgado L.N."/>
            <person name="Niskanen T."/>
            <person name="Noordeloos M.E."/>
            <person name="Ohm R.A."/>
            <person name="Ortiz-Santana B."/>
            <person name="Ovrebo C."/>
            <person name="Racz N."/>
            <person name="Riley R."/>
            <person name="Savchenko A."/>
            <person name="Shiryaev A."/>
            <person name="Soop K."/>
            <person name="Spirin V."/>
            <person name="Szebenyi C."/>
            <person name="Tomsovsky M."/>
            <person name="Tulloss R.E."/>
            <person name="Uehling J."/>
            <person name="Grigoriev I.V."/>
            <person name="Vagvolgyi C."/>
            <person name="Papp T."/>
            <person name="Martin F.M."/>
            <person name="Miettinen O."/>
            <person name="Hibbett D.S."/>
            <person name="Nagy L.G."/>
        </authorList>
    </citation>
    <scope>NUCLEOTIDE SEQUENCE [LARGE SCALE GENOMIC DNA]</scope>
    <source>
        <strain evidence="3 4">FP101781</strain>
    </source>
</reference>
<name>A0A4Y7T4W3_COPMI</name>
<organism evidence="3 4">
    <name type="scientific">Coprinellus micaceus</name>
    <name type="common">Glistening ink-cap mushroom</name>
    <name type="synonym">Coprinus micaceus</name>
    <dbReference type="NCBI Taxonomy" id="71717"/>
    <lineage>
        <taxon>Eukaryota</taxon>
        <taxon>Fungi</taxon>
        <taxon>Dikarya</taxon>
        <taxon>Basidiomycota</taxon>
        <taxon>Agaricomycotina</taxon>
        <taxon>Agaricomycetes</taxon>
        <taxon>Agaricomycetidae</taxon>
        <taxon>Agaricales</taxon>
        <taxon>Agaricineae</taxon>
        <taxon>Psathyrellaceae</taxon>
        <taxon>Coprinellus</taxon>
    </lineage>
</organism>
<feature type="region of interest" description="Disordered" evidence="1">
    <location>
        <begin position="327"/>
        <end position="374"/>
    </location>
</feature>
<feature type="transmembrane region" description="Helical" evidence="2">
    <location>
        <begin position="249"/>
        <end position="271"/>
    </location>
</feature>
<sequence>MSASPEQIQALADAVSLWRMQEYIYITFYASYVYYVISTMPTEVSTIFPQKWGHGKVLYLVIRYGMLVFIAVVLARDYRNHYIITPIGCKALLLIYSITRRIIAVATDGMTSLPGAMPQCATADEKNIRLINNRPLRGTCEDYMVEKPLSDHKAPPLADFAIKVVSDVQYPADPVTPLDEELGYPCYYLSTDQWEDGTTVQAGSRICGYISFVMSILLAILGVTALIVRYKGQRGRLFQVIWRDGGLQYITLIALRLAGAILYTPAITAISTLEGNAGYTVFGVTSDILVPILAQRLLINMRRVDYMGSKPFASTLLFAPPASDLEDDFEDELGSDEASAPPSGVGQRELVRGAHETHDAEKREDRASLGGFISSPTPKTLNAITRIA</sequence>
<keyword evidence="2" id="KW-0812">Transmembrane</keyword>
<accession>A0A4Y7T4W3</accession>
<proteinExistence type="predicted"/>
<keyword evidence="4" id="KW-1185">Reference proteome</keyword>
<gene>
    <name evidence="3" type="ORF">FA13DRAFT_1793809</name>
</gene>
<dbReference type="EMBL" id="QPFP01000031">
    <property type="protein sequence ID" value="TEB28642.1"/>
    <property type="molecule type" value="Genomic_DNA"/>
</dbReference>
<dbReference type="AlphaFoldDB" id="A0A4Y7T4W3"/>